<accession>A0ABY1QJ84</accession>
<sequence>MADENANEKVASWEKTVEWAFVRKYLSNAEFAAPIDGDHEISDAILAQRGQWFLIEFKHTENEFKSERNKYPTLSNERTYSVLKRNYPVDNAVIEEIKKIKERPKWLNSIANYEHNLRGGIENKEKFREESLLAKAQRALKGLITRYAEINGESENNLEPHFFVFSNDNKFDQLLAHPYWTYWLDNLKKPRERKTFDPDHIGMYGQNYYAFSDYVRELALARGYNVEELGNGGQTDFKAVVFGRVSGFTRNRAISMSLNTFLLLDKDLEAAYKLSNSLETKRPARAVHQPKDRTQNPPT</sequence>
<protein>
    <submittedName>
        <fullName evidence="1">Uncharacterized protein</fullName>
    </submittedName>
</protein>
<comment type="caution">
    <text evidence="1">The sequence shown here is derived from an EMBL/GenBank/DDBJ whole genome shotgun (WGS) entry which is preliminary data.</text>
</comment>
<organism evidence="1 2">
    <name type="scientific">Noviherbaspirillum suwonense</name>
    <dbReference type="NCBI Taxonomy" id="1224511"/>
    <lineage>
        <taxon>Bacteria</taxon>
        <taxon>Pseudomonadati</taxon>
        <taxon>Pseudomonadota</taxon>
        <taxon>Betaproteobacteria</taxon>
        <taxon>Burkholderiales</taxon>
        <taxon>Oxalobacteraceae</taxon>
        <taxon>Noviherbaspirillum</taxon>
    </lineage>
</organism>
<proteinExistence type="predicted"/>
<dbReference type="RefSeq" id="WP_283444142.1">
    <property type="nucleotide sequence ID" value="NZ_FXUL01000018.1"/>
</dbReference>
<evidence type="ECO:0000313" key="1">
    <source>
        <dbReference type="EMBL" id="SMP72678.1"/>
    </source>
</evidence>
<name>A0ABY1QJ84_9BURK</name>
<evidence type="ECO:0000313" key="2">
    <source>
        <dbReference type="Proteomes" id="UP001158049"/>
    </source>
</evidence>
<dbReference type="EMBL" id="FXUL01000018">
    <property type="protein sequence ID" value="SMP72678.1"/>
    <property type="molecule type" value="Genomic_DNA"/>
</dbReference>
<keyword evidence="2" id="KW-1185">Reference proteome</keyword>
<dbReference type="Proteomes" id="UP001158049">
    <property type="component" value="Unassembled WGS sequence"/>
</dbReference>
<gene>
    <name evidence="1" type="ORF">SAMN06295970_11891</name>
</gene>
<reference evidence="1 2" key="1">
    <citation type="submission" date="2017-05" db="EMBL/GenBank/DDBJ databases">
        <authorList>
            <person name="Varghese N."/>
            <person name="Submissions S."/>
        </authorList>
    </citation>
    <scope>NUCLEOTIDE SEQUENCE [LARGE SCALE GENOMIC DNA]</scope>
    <source>
        <strain evidence="1 2">DSM 26001</strain>
    </source>
</reference>